<dbReference type="Gene3D" id="3.40.50.300">
    <property type="entry name" value="P-loop containing nucleotide triphosphate hydrolases"/>
    <property type="match status" value="2"/>
</dbReference>
<dbReference type="FunFam" id="1.10.10.10:FF:000012">
    <property type="entry name" value="U5 small nuclear ribonucleoprotein helicase"/>
    <property type="match status" value="1"/>
</dbReference>
<feature type="region of interest" description="Disordered" evidence="18">
    <location>
        <begin position="1608"/>
        <end position="1648"/>
    </location>
</feature>
<dbReference type="SUPFAM" id="SSF158702">
    <property type="entry name" value="Sec63 N-terminal domain-like"/>
    <property type="match status" value="1"/>
</dbReference>
<proteinExistence type="inferred from homology"/>
<evidence type="ECO:0000256" key="6">
    <source>
        <dbReference type="ARBA" id="ARBA00022801"/>
    </source>
</evidence>
<feature type="domain" description="Helicase C-terminal" evidence="20">
    <location>
        <begin position="525"/>
        <end position="723"/>
    </location>
</feature>
<dbReference type="SMART" id="SM00973">
    <property type="entry name" value="Sec63"/>
    <property type="match status" value="1"/>
</dbReference>
<feature type="domain" description="Helicase ATP-binding" evidence="19">
    <location>
        <begin position="285"/>
        <end position="484"/>
    </location>
</feature>
<dbReference type="SUPFAM" id="SSF46785">
    <property type="entry name" value="Winged helix' DNA-binding domain"/>
    <property type="match status" value="1"/>
</dbReference>
<dbReference type="GO" id="GO:0016787">
    <property type="term" value="F:hydrolase activity"/>
    <property type="evidence" value="ECO:0007669"/>
    <property type="project" value="UniProtKB-KW"/>
</dbReference>
<comment type="cofactor">
    <cofactor evidence="1">
        <name>Zn(2+)</name>
        <dbReference type="ChEBI" id="CHEBI:29105"/>
    </cofactor>
</comment>
<keyword evidence="10" id="KW-0413">Isomerase</keyword>
<dbReference type="Gene3D" id="1.10.10.10">
    <property type="entry name" value="Winged helix-like DNA-binding domain superfamily/Winged helix DNA-binding domain"/>
    <property type="match status" value="1"/>
</dbReference>
<dbReference type="InterPro" id="IPR011545">
    <property type="entry name" value="DEAD/DEAH_box_helicase_dom"/>
</dbReference>
<feature type="region of interest" description="Disordered" evidence="18">
    <location>
        <begin position="1340"/>
        <end position="1375"/>
    </location>
</feature>
<dbReference type="InterPro" id="IPR004179">
    <property type="entry name" value="Sec63-dom"/>
</dbReference>
<evidence type="ECO:0000259" key="19">
    <source>
        <dbReference type="PROSITE" id="PS51192"/>
    </source>
</evidence>
<dbReference type="GO" id="GO:0007131">
    <property type="term" value="P:reciprocal meiotic recombination"/>
    <property type="evidence" value="ECO:0007669"/>
    <property type="project" value="UniProtKB-ARBA"/>
</dbReference>
<feature type="compositionally biased region" description="Low complexity" evidence="18">
    <location>
        <begin position="178"/>
        <end position="189"/>
    </location>
</feature>
<feature type="region of interest" description="Disordered" evidence="18">
    <location>
        <begin position="1390"/>
        <end position="1416"/>
    </location>
</feature>
<dbReference type="Pfam" id="PF23445">
    <property type="entry name" value="WHD_SNRNP200"/>
    <property type="match status" value="1"/>
</dbReference>
<dbReference type="SMART" id="SM00490">
    <property type="entry name" value="HELICc"/>
    <property type="match status" value="1"/>
</dbReference>
<dbReference type="Pfam" id="PF00270">
    <property type="entry name" value="DEAD"/>
    <property type="match status" value="1"/>
</dbReference>
<feature type="compositionally biased region" description="Low complexity" evidence="18">
    <location>
        <begin position="65"/>
        <end position="78"/>
    </location>
</feature>
<dbReference type="Pfam" id="PF00271">
    <property type="entry name" value="Helicase_C"/>
    <property type="match status" value="1"/>
</dbReference>
<evidence type="ECO:0000256" key="18">
    <source>
        <dbReference type="SAM" id="MobiDB-lite"/>
    </source>
</evidence>
<evidence type="ECO:0000256" key="10">
    <source>
        <dbReference type="ARBA" id="ARBA00023235"/>
    </source>
</evidence>
<feature type="compositionally biased region" description="Polar residues" evidence="18">
    <location>
        <begin position="1390"/>
        <end position="1412"/>
    </location>
</feature>
<keyword evidence="6" id="KW-0378">Hydrolase</keyword>
<dbReference type="PANTHER" id="PTHR47835:SF3">
    <property type="entry name" value="HELICASE FOR MEIOSIS 1"/>
    <property type="match status" value="1"/>
</dbReference>
<keyword evidence="7" id="KW-0347">Helicase</keyword>
<evidence type="ECO:0000256" key="4">
    <source>
        <dbReference type="ARBA" id="ARBA00022741"/>
    </source>
</evidence>
<keyword evidence="8" id="KW-0862">Zinc</keyword>
<dbReference type="InterPro" id="IPR001650">
    <property type="entry name" value="Helicase_C-like"/>
</dbReference>
<dbReference type="SUPFAM" id="SSF52540">
    <property type="entry name" value="P-loop containing nucleoside triphosphate hydrolases"/>
    <property type="match status" value="1"/>
</dbReference>
<evidence type="ECO:0000256" key="14">
    <source>
        <dbReference type="ARBA" id="ARBA00048988"/>
    </source>
</evidence>
<dbReference type="Gene3D" id="1.10.3380.10">
    <property type="entry name" value="Sec63 N-terminal domain-like domain"/>
    <property type="match status" value="1"/>
</dbReference>
<dbReference type="InterPro" id="IPR027417">
    <property type="entry name" value="P-loop_NTPase"/>
</dbReference>
<evidence type="ECO:0000313" key="21">
    <source>
        <dbReference type="EMBL" id="CAH1232807.1"/>
    </source>
</evidence>
<evidence type="ECO:0000256" key="3">
    <source>
        <dbReference type="ARBA" id="ARBA00022723"/>
    </source>
</evidence>
<evidence type="ECO:0000256" key="15">
    <source>
        <dbReference type="ARBA" id="ARBA00059912"/>
    </source>
</evidence>
<evidence type="ECO:0000256" key="9">
    <source>
        <dbReference type="ARBA" id="ARBA00022840"/>
    </source>
</evidence>
<evidence type="ECO:0000256" key="1">
    <source>
        <dbReference type="ARBA" id="ARBA00001947"/>
    </source>
</evidence>
<dbReference type="EC" id="5.6.2.4" evidence="13"/>
<evidence type="ECO:0000256" key="11">
    <source>
        <dbReference type="ARBA" id="ARBA00023254"/>
    </source>
</evidence>
<evidence type="ECO:0000256" key="7">
    <source>
        <dbReference type="ARBA" id="ARBA00022806"/>
    </source>
</evidence>
<comment type="similarity">
    <text evidence="2">Belongs to the helicase family. SKI2 subfamily.</text>
</comment>
<dbReference type="InterPro" id="IPR057842">
    <property type="entry name" value="WH_MER3"/>
</dbReference>
<keyword evidence="4" id="KW-0547">Nucleotide-binding</keyword>
<evidence type="ECO:0000256" key="13">
    <source>
        <dbReference type="ARBA" id="ARBA00034808"/>
    </source>
</evidence>
<dbReference type="FunFam" id="1.10.3380.10:FF:000006">
    <property type="entry name" value="probable ATP-dependent DNA helicase HFM1 isoform X1"/>
    <property type="match status" value="1"/>
</dbReference>
<dbReference type="GO" id="GO:0008270">
    <property type="term" value="F:zinc ion binding"/>
    <property type="evidence" value="ECO:0007669"/>
    <property type="project" value="UniProtKB-KW"/>
</dbReference>
<evidence type="ECO:0000256" key="8">
    <source>
        <dbReference type="ARBA" id="ARBA00022833"/>
    </source>
</evidence>
<evidence type="ECO:0000256" key="16">
    <source>
        <dbReference type="ARBA" id="ARBA00071159"/>
    </source>
</evidence>
<reference evidence="21" key="1">
    <citation type="submission" date="2022-01" db="EMBL/GenBank/DDBJ databases">
        <authorList>
            <person name="Braso-Vives M."/>
        </authorList>
    </citation>
    <scope>NUCLEOTIDE SEQUENCE</scope>
</reference>
<feature type="region of interest" description="Disordered" evidence="18">
    <location>
        <begin position="52"/>
        <end position="83"/>
    </location>
</feature>
<feature type="compositionally biased region" description="Polar residues" evidence="18">
    <location>
        <begin position="1340"/>
        <end position="1353"/>
    </location>
</feature>
<feature type="region of interest" description="Disordered" evidence="18">
    <location>
        <begin position="134"/>
        <end position="251"/>
    </location>
</feature>
<organism evidence="21 22">
    <name type="scientific">Branchiostoma lanceolatum</name>
    <name type="common">Common lancelet</name>
    <name type="synonym">Amphioxus lanceolatum</name>
    <dbReference type="NCBI Taxonomy" id="7740"/>
    <lineage>
        <taxon>Eukaryota</taxon>
        <taxon>Metazoa</taxon>
        <taxon>Chordata</taxon>
        <taxon>Cephalochordata</taxon>
        <taxon>Leptocardii</taxon>
        <taxon>Amphioxiformes</taxon>
        <taxon>Branchiostomatidae</taxon>
        <taxon>Branchiostoma</taxon>
    </lineage>
</organism>
<name>A0A8J9W4G3_BRALA</name>
<comment type="catalytic activity">
    <reaction evidence="12">
        <text>Couples ATP hydrolysis with the unwinding of duplex DNA by translocating in the 3'-5' direction.</text>
        <dbReference type="EC" id="5.6.2.4"/>
    </reaction>
</comment>
<comment type="catalytic activity">
    <reaction evidence="14">
        <text>ATP + H2O = ADP + phosphate + H(+)</text>
        <dbReference type="Rhea" id="RHEA:13065"/>
        <dbReference type="ChEBI" id="CHEBI:15377"/>
        <dbReference type="ChEBI" id="CHEBI:15378"/>
        <dbReference type="ChEBI" id="CHEBI:30616"/>
        <dbReference type="ChEBI" id="CHEBI:43474"/>
        <dbReference type="ChEBI" id="CHEBI:456216"/>
        <dbReference type="EC" id="5.6.2.4"/>
    </reaction>
</comment>
<comment type="function">
    <text evidence="15">Required for crossover formation and complete synapsis of homologous chromosomes during meiosis.</text>
</comment>
<feature type="compositionally biased region" description="Polar residues" evidence="18">
    <location>
        <begin position="1226"/>
        <end position="1240"/>
    </location>
</feature>
<keyword evidence="3" id="KW-0479">Metal-binding</keyword>
<dbReference type="PANTHER" id="PTHR47835">
    <property type="entry name" value="HFM1, ATP DEPENDENT DNA HELICASE HOMOLOG"/>
    <property type="match status" value="1"/>
</dbReference>
<evidence type="ECO:0000256" key="17">
    <source>
        <dbReference type="ARBA" id="ARBA00093665"/>
    </source>
</evidence>
<keyword evidence="22" id="KW-1185">Reference proteome</keyword>
<dbReference type="FunFam" id="3.40.50.300:FF:001076">
    <property type="entry name" value="ATP-dependent DNA helicase MER3"/>
    <property type="match status" value="1"/>
</dbReference>
<dbReference type="InterPro" id="IPR014001">
    <property type="entry name" value="Helicase_ATP-bd"/>
</dbReference>
<protein>
    <recommendedName>
        <fullName evidence="16">Probable ATP-dependent DNA helicase HFM1</fullName>
        <ecNumber evidence="13">5.6.2.4</ecNumber>
    </recommendedName>
    <alternativeName>
        <fullName evidence="17">DNA 3'-5' helicase HFM1</fullName>
    </alternativeName>
</protein>
<sequence>MQDDFIDSFFFRQSDAENNRQNAEVRYRGNCIIPPPPASMDEFPSTQLLQASQGPLSQFEERQQHSGSPSSQMSSTQSRTDVQHDLTEKIPTLLSQITSMDDVVIPPSQASIHKELTASQRPQSVSAYRTARPLFKPPFRPATNPGRAGYNPPSIQPEYGQGERLSDEPRQYSQPEHIIQQRGILQGRQPTKSNTTPARYGPLQQSYLTPSQSEVESNRQHSRNRSTRQLYSNTPMPLTIPSVTPGGTTTGETRQLRSVHEIPDQFRSVFKEFPYFNIVQSKVLDDVLYTDKPLVVCAPTGSGKTVIFELAIIRLLIRLANTPVYNAKVVYMAPMKALCSERYLDWKEKFGPLGLKCQELTGDSEIDDYYQLRDCHIVLTTPEKWDSMTRKWRDNKSLVQLVRLFLIDEVHLISDENRGATMEAVVSRMKTIQAVVGRENVTNSEYESARAQSAAGIRFVAVSATIPNVEDVAAWFGKEDATAVYHKMDESYRPVKLRKVILGYPCSSGSSEFRFDLSLNYKIPGIVQTYSDQKPTLVFCATRKGSVQCASMLVKDAKFVMNAAHKQRLQKVANMLRDHKLRDLVLFGVAYHHAGLEPTDRKAVETAFTQGDIPVLISTSTLAMGVNLPAHLVIVKSTLHYTCGMYEEYSELQVLQMIGRAGRPQFDQSATAVIMTRNQTKAKYEALVNGTQIIESSLHKNLIEHLNAEIVLHTINDVTVALEWIRSTFLYIRVQKNPRHYNIPAGLSKEDMESRLQDMCIKDLNLLSRIDLVKMDEEGFDLKPTEVGRLMARYCITYDTMNKFSSLEGTESLGDLVNTVAGCKEFQDVTLRINERKTLNTLNKDKHRATVRFAMDGKIKTGQMKVNCLIQAALGCLPIQDFGLNQDTNKIFRAGTRVSKCLTEFLMHRPGFRVLLNATLLSKCFRSRLWENSKFVAKQLDKIGLTLATALFNASLTSFQKIEETNPREIELIVNRHPPFGNQVHEAVSHLPKYELAIEQGARYSPAVSELTIVISLNNYQSLKDKATAGRNHMCVLLIGDADNNVICKQRLSDSTLMNSGSWTKKVEVKRADKGDDLSINFISQDYVGLDVQSTYTPFYSGPRRHRATSNNWDNTPRQKKNLQEEMDWEDMGTDIDWSAEVNENDSVAVTPRRLLGPDRKPCNHRCINKDACAHECCKFGVKIFSKTARQRSSRDTNMSSYLHQLHNRAQALPQTPGMKRLKASPSLSTPTPDLQQFSYSPVAKRKLQLDKSTPQVPATPARGWDHLDFYHMHREQDSKIESEHAAEDYEAFLNDDTLPNLSTVWTADLDLEQQDYDLSPEEQDYFPLLADGQRSVADFSTSEIDPPTNTDMYQPREGPSPSPWEDQNAKKTPSRFNFKQKLSSSYRNPVIQNQVLPSSARRQSFAGSSMQGRAPMRCNEIQSEREAEDPSWVEEDDDLFGNSEEAIPHSSLEFVNIQPQEELLHSKDHPPSQHSQLYPRTLGTGSIRRQGKVFAWKTPSTSTIGAKTYPKPAAKAPAYPVSFPQSAQNKHSEHHKGLTAVRTPTAGRYRASVPPPFTPGAEDFCSAREIHQSRMPHTTREKKDDCRGTWAKGAFEFSEVNSNKFSTTDSNFTSGQPIPEGYLPLREHLSPGETPKTGNSYSEDQLKSPPEALTMDDFLINNEPRSILKNSGPAALKKESPEVVAFNKSLPSFFTNADTRLEDAAAEAQDTFNSIFAGIF</sequence>
<evidence type="ECO:0000256" key="12">
    <source>
        <dbReference type="ARBA" id="ARBA00034617"/>
    </source>
</evidence>
<dbReference type="EMBL" id="OV696686">
    <property type="protein sequence ID" value="CAH1232807.1"/>
    <property type="molecule type" value="Genomic_DNA"/>
</dbReference>
<dbReference type="InterPro" id="IPR036388">
    <property type="entry name" value="WH-like_DNA-bd_sf"/>
</dbReference>
<gene>
    <name evidence="21" type="primary">SNRNP200</name>
    <name evidence="21" type="ORF">BLAG_LOCUS1775</name>
</gene>
<dbReference type="Pfam" id="PF02889">
    <property type="entry name" value="Sec63"/>
    <property type="match status" value="1"/>
</dbReference>
<evidence type="ECO:0000313" key="22">
    <source>
        <dbReference type="Proteomes" id="UP000838412"/>
    </source>
</evidence>
<dbReference type="PROSITE" id="PS51192">
    <property type="entry name" value="HELICASE_ATP_BIND_1"/>
    <property type="match status" value="1"/>
</dbReference>
<dbReference type="InterPro" id="IPR052247">
    <property type="entry name" value="Meiotic_Crossover_Helicase"/>
</dbReference>
<dbReference type="GO" id="GO:0005524">
    <property type="term" value="F:ATP binding"/>
    <property type="evidence" value="ECO:0007669"/>
    <property type="project" value="UniProtKB-KW"/>
</dbReference>
<feature type="compositionally biased region" description="Polar residues" evidence="18">
    <location>
        <begin position="1608"/>
        <end position="1617"/>
    </location>
</feature>
<keyword evidence="5" id="KW-0863">Zinc-finger</keyword>
<accession>A0A8J9W4G3</accession>
<dbReference type="InterPro" id="IPR036390">
    <property type="entry name" value="WH_DNA-bd_sf"/>
</dbReference>
<dbReference type="PROSITE" id="PS51194">
    <property type="entry name" value="HELICASE_CTER"/>
    <property type="match status" value="1"/>
</dbReference>
<dbReference type="GO" id="GO:0003676">
    <property type="term" value="F:nucleic acid binding"/>
    <property type="evidence" value="ECO:0007669"/>
    <property type="project" value="InterPro"/>
</dbReference>
<dbReference type="CDD" id="cd18795">
    <property type="entry name" value="SF2_C_Ski2"/>
    <property type="match status" value="1"/>
</dbReference>
<evidence type="ECO:0000256" key="5">
    <source>
        <dbReference type="ARBA" id="ARBA00022771"/>
    </source>
</evidence>
<dbReference type="SMART" id="SM00487">
    <property type="entry name" value="DEXDc"/>
    <property type="match status" value="1"/>
</dbReference>
<dbReference type="OrthoDB" id="5575at2759"/>
<dbReference type="Proteomes" id="UP000838412">
    <property type="component" value="Chromosome 1"/>
</dbReference>
<keyword evidence="9" id="KW-0067">ATP-binding</keyword>
<evidence type="ECO:0000259" key="20">
    <source>
        <dbReference type="PROSITE" id="PS51194"/>
    </source>
</evidence>
<dbReference type="CDD" id="cd18023">
    <property type="entry name" value="DEXHc_HFM1"/>
    <property type="match status" value="1"/>
</dbReference>
<feature type="compositionally biased region" description="Polar residues" evidence="18">
    <location>
        <begin position="227"/>
        <end position="251"/>
    </location>
</feature>
<feature type="compositionally biased region" description="Polar residues" evidence="18">
    <location>
        <begin position="190"/>
        <end position="215"/>
    </location>
</feature>
<dbReference type="FunFam" id="3.40.50.300:FF:000950">
    <property type="entry name" value="probable ATP-dependent DNA helicase HFM1"/>
    <property type="match status" value="1"/>
</dbReference>
<dbReference type="GO" id="GO:0043138">
    <property type="term" value="F:3'-5' DNA helicase activity"/>
    <property type="evidence" value="ECO:0007669"/>
    <property type="project" value="UniProtKB-EC"/>
</dbReference>
<keyword evidence="11" id="KW-0469">Meiosis</keyword>
<feature type="region of interest" description="Disordered" evidence="18">
    <location>
        <begin position="1211"/>
        <end position="1240"/>
    </location>
</feature>
<evidence type="ECO:0000256" key="2">
    <source>
        <dbReference type="ARBA" id="ARBA00010140"/>
    </source>
</evidence>